<feature type="transmembrane region" description="Helical" evidence="6">
    <location>
        <begin position="187"/>
        <end position="210"/>
    </location>
</feature>
<evidence type="ECO:0000256" key="6">
    <source>
        <dbReference type="SAM" id="Phobius"/>
    </source>
</evidence>
<dbReference type="NCBIfam" id="TIGR00544">
    <property type="entry name" value="lgt"/>
    <property type="match status" value="1"/>
</dbReference>
<feature type="transmembrane region" description="Helical" evidence="6">
    <location>
        <begin position="44"/>
        <end position="65"/>
    </location>
</feature>
<evidence type="ECO:0000313" key="7">
    <source>
        <dbReference type="EMBL" id="GAH14683.1"/>
    </source>
</evidence>
<sequence length="220" mass="25270">IPEEVLDRLTLYMALGTIIGARLGHCLFYEPGYYLAHPFEILKIWHGGLSSHGAGIGIFIALYLFSKKSKKSYLWVLDRVAVIVALAGLFIRTGNLMNSEIYGVETNLPWGFVFLRNGETVPKHPTQIYEALAYLLIFILLYFIYKRNQGIFKSGLLFSFFMIFVFTFRFFVEFIKTDQVVFESGMILNMGQLLSIPFVLFGIILLIFVLKKPMPEKRNI</sequence>
<organism evidence="7">
    <name type="scientific">marine sediment metagenome</name>
    <dbReference type="NCBI Taxonomy" id="412755"/>
    <lineage>
        <taxon>unclassified sequences</taxon>
        <taxon>metagenomes</taxon>
        <taxon>ecological metagenomes</taxon>
    </lineage>
</organism>
<dbReference type="PANTHER" id="PTHR30589">
    <property type="entry name" value="PROLIPOPROTEIN DIACYLGLYCERYL TRANSFERASE"/>
    <property type="match status" value="1"/>
</dbReference>
<gene>
    <name evidence="7" type="ORF">S01H4_56554</name>
</gene>
<keyword evidence="2" id="KW-0808">Transferase</keyword>
<keyword evidence="4 6" id="KW-1133">Transmembrane helix</keyword>
<evidence type="ECO:0008006" key="8">
    <source>
        <dbReference type="Google" id="ProtNLM"/>
    </source>
</evidence>
<feature type="transmembrane region" description="Helical" evidence="6">
    <location>
        <begin position="128"/>
        <end position="145"/>
    </location>
</feature>
<accession>X1F1J0</accession>
<reference evidence="7" key="1">
    <citation type="journal article" date="2014" name="Front. Microbiol.">
        <title>High frequency of phylogenetically diverse reductive dehalogenase-homologous genes in deep subseafloor sedimentary metagenomes.</title>
        <authorList>
            <person name="Kawai M."/>
            <person name="Futagami T."/>
            <person name="Toyoda A."/>
            <person name="Takaki Y."/>
            <person name="Nishi S."/>
            <person name="Hori S."/>
            <person name="Arai W."/>
            <person name="Tsubouchi T."/>
            <person name="Morono Y."/>
            <person name="Uchiyama I."/>
            <person name="Ito T."/>
            <person name="Fujiyama A."/>
            <person name="Inagaki F."/>
            <person name="Takami H."/>
        </authorList>
    </citation>
    <scope>NUCLEOTIDE SEQUENCE</scope>
    <source>
        <strain evidence="7">Expedition CK06-06</strain>
    </source>
</reference>
<dbReference type="GO" id="GO:0005886">
    <property type="term" value="C:plasma membrane"/>
    <property type="evidence" value="ECO:0007669"/>
    <property type="project" value="InterPro"/>
</dbReference>
<name>X1F1J0_9ZZZZ</name>
<comment type="caution">
    <text evidence="7">The sequence shown here is derived from an EMBL/GenBank/DDBJ whole genome shotgun (WGS) entry which is preliminary data.</text>
</comment>
<proteinExistence type="predicted"/>
<dbReference type="GO" id="GO:0008961">
    <property type="term" value="F:phosphatidylglycerol-prolipoprotein diacylglyceryl transferase activity"/>
    <property type="evidence" value="ECO:0007669"/>
    <property type="project" value="InterPro"/>
</dbReference>
<evidence type="ECO:0000256" key="3">
    <source>
        <dbReference type="ARBA" id="ARBA00022692"/>
    </source>
</evidence>
<evidence type="ECO:0000256" key="2">
    <source>
        <dbReference type="ARBA" id="ARBA00022679"/>
    </source>
</evidence>
<feature type="transmembrane region" description="Helical" evidence="6">
    <location>
        <begin position="157"/>
        <end position="175"/>
    </location>
</feature>
<feature type="transmembrane region" description="Helical" evidence="6">
    <location>
        <begin position="72"/>
        <end position="91"/>
    </location>
</feature>
<dbReference type="Pfam" id="PF01790">
    <property type="entry name" value="LGT"/>
    <property type="match status" value="1"/>
</dbReference>
<evidence type="ECO:0000256" key="4">
    <source>
        <dbReference type="ARBA" id="ARBA00022989"/>
    </source>
</evidence>
<dbReference type="PANTHER" id="PTHR30589:SF0">
    <property type="entry name" value="PHOSPHATIDYLGLYCEROL--PROLIPOPROTEIN DIACYLGLYCERYL TRANSFERASE"/>
    <property type="match status" value="1"/>
</dbReference>
<feature type="non-terminal residue" evidence="7">
    <location>
        <position position="1"/>
    </location>
</feature>
<dbReference type="GO" id="GO:0042158">
    <property type="term" value="P:lipoprotein biosynthetic process"/>
    <property type="evidence" value="ECO:0007669"/>
    <property type="project" value="InterPro"/>
</dbReference>
<dbReference type="EMBL" id="BART01032782">
    <property type="protein sequence ID" value="GAH14683.1"/>
    <property type="molecule type" value="Genomic_DNA"/>
</dbReference>
<dbReference type="AlphaFoldDB" id="X1F1J0"/>
<evidence type="ECO:0000256" key="5">
    <source>
        <dbReference type="ARBA" id="ARBA00023136"/>
    </source>
</evidence>
<keyword evidence="5 6" id="KW-0472">Membrane</keyword>
<protein>
    <recommendedName>
        <fullName evidence="8">Prolipoprotein diacylglyceryl transferase</fullName>
    </recommendedName>
</protein>
<keyword evidence="1" id="KW-1003">Cell membrane</keyword>
<dbReference type="InterPro" id="IPR001640">
    <property type="entry name" value="Lgt"/>
</dbReference>
<evidence type="ECO:0000256" key="1">
    <source>
        <dbReference type="ARBA" id="ARBA00022475"/>
    </source>
</evidence>
<keyword evidence="3 6" id="KW-0812">Transmembrane</keyword>